<feature type="region of interest" description="Disordered" evidence="1">
    <location>
        <begin position="1"/>
        <end position="26"/>
    </location>
</feature>
<protein>
    <submittedName>
        <fullName evidence="2">Uncharacterized protein</fullName>
    </submittedName>
</protein>
<feature type="compositionally biased region" description="Polar residues" evidence="1">
    <location>
        <begin position="1"/>
        <end position="11"/>
    </location>
</feature>
<dbReference type="Proteomes" id="UP000054217">
    <property type="component" value="Unassembled WGS sequence"/>
</dbReference>
<dbReference type="HOGENOM" id="CLU_2528349_0_0_1"/>
<dbReference type="EMBL" id="KN832210">
    <property type="protein sequence ID" value="KIN93158.1"/>
    <property type="molecule type" value="Genomic_DNA"/>
</dbReference>
<gene>
    <name evidence="3" type="ORF">M404DRAFT_26720</name>
    <name evidence="2" type="ORF">M404DRAFT_36340</name>
</gene>
<accession>A0A0C3NC61</accession>
<evidence type="ECO:0000313" key="3">
    <source>
        <dbReference type="EMBL" id="KIO03748.1"/>
    </source>
</evidence>
<reference evidence="2 4" key="1">
    <citation type="submission" date="2014-04" db="EMBL/GenBank/DDBJ databases">
        <authorList>
            <consortium name="DOE Joint Genome Institute"/>
            <person name="Kuo A."/>
            <person name="Kohler A."/>
            <person name="Costa M.D."/>
            <person name="Nagy L.G."/>
            <person name="Floudas D."/>
            <person name="Copeland A."/>
            <person name="Barry K.W."/>
            <person name="Cichocki N."/>
            <person name="Veneault-Fourrey C."/>
            <person name="LaButti K."/>
            <person name="Lindquist E.A."/>
            <person name="Lipzen A."/>
            <person name="Lundell T."/>
            <person name="Morin E."/>
            <person name="Murat C."/>
            <person name="Sun H."/>
            <person name="Tunlid A."/>
            <person name="Henrissat B."/>
            <person name="Grigoriev I.V."/>
            <person name="Hibbett D.S."/>
            <person name="Martin F."/>
            <person name="Nordberg H.P."/>
            <person name="Cantor M.N."/>
            <person name="Hua S.X."/>
        </authorList>
    </citation>
    <scope>NUCLEOTIDE SEQUENCE [LARGE SCALE GENOMIC DNA]</scope>
    <source>
        <strain evidence="2 4">Marx 270</strain>
    </source>
</reference>
<reference evidence="2" key="3">
    <citation type="submission" date="2015-02" db="EMBL/GenBank/DDBJ databases">
        <title>Evolutionary Origins and Diversification of the Mycorrhizal Mutualists.</title>
        <authorList>
            <consortium name="DOE Joint Genome Institute"/>
            <consortium name="Mycorrhizal Genomics Consortium"/>
            <person name="Kohler A."/>
            <person name="Kuo A."/>
            <person name="Nagy L.G."/>
            <person name="Floudas D."/>
            <person name="Copeland A."/>
            <person name="Barry K.W."/>
            <person name="Cichocki N."/>
            <person name="Veneault-Fourrey C."/>
            <person name="LaButti K."/>
            <person name="Lindquist E.A."/>
            <person name="Lipzen A."/>
            <person name="Lundell T."/>
            <person name="Morin E."/>
            <person name="Murat C."/>
            <person name="Riley R."/>
            <person name="Ohm R."/>
            <person name="Sun H."/>
            <person name="Tunlid A."/>
            <person name="Henrissat B."/>
            <person name="Grigoriev I.V."/>
            <person name="Hibbett D.S."/>
            <person name="Martin F."/>
        </authorList>
    </citation>
    <scope>NUCLEOTIDE SEQUENCE</scope>
    <source>
        <strain evidence="2 4">Marx 270</strain>
    </source>
</reference>
<dbReference type="AlphaFoldDB" id="A0A0C3NC61"/>
<evidence type="ECO:0000313" key="4">
    <source>
        <dbReference type="Proteomes" id="UP000054217"/>
    </source>
</evidence>
<feature type="compositionally biased region" description="Basic and acidic residues" evidence="1">
    <location>
        <begin position="45"/>
        <end position="77"/>
    </location>
</feature>
<organism evidence="2 4">
    <name type="scientific">Pisolithus tinctorius Marx 270</name>
    <dbReference type="NCBI Taxonomy" id="870435"/>
    <lineage>
        <taxon>Eukaryota</taxon>
        <taxon>Fungi</taxon>
        <taxon>Dikarya</taxon>
        <taxon>Basidiomycota</taxon>
        <taxon>Agaricomycotina</taxon>
        <taxon>Agaricomycetes</taxon>
        <taxon>Agaricomycetidae</taxon>
        <taxon>Boletales</taxon>
        <taxon>Sclerodermatineae</taxon>
        <taxon>Pisolithaceae</taxon>
        <taxon>Pisolithus</taxon>
    </lineage>
</organism>
<proteinExistence type="predicted"/>
<name>A0A0C3NC61_PISTI</name>
<feature type="region of interest" description="Disordered" evidence="1">
    <location>
        <begin position="45"/>
        <end position="84"/>
    </location>
</feature>
<evidence type="ECO:0000256" key="1">
    <source>
        <dbReference type="SAM" id="MobiDB-lite"/>
    </source>
</evidence>
<reference evidence="4" key="2">
    <citation type="submission" date="2015-01" db="EMBL/GenBank/DDBJ databases">
        <title>Evolutionary Origins and Diversification of the Mycorrhizal Mutualists.</title>
        <authorList>
            <consortium name="DOE Joint Genome Institute"/>
            <consortium name="Mycorrhizal Genomics Consortium"/>
            <person name="Kohler A."/>
            <person name="Kuo A."/>
            <person name="Nagy L.G."/>
            <person name="Floudas D."/>
            <person name="Copeland A."/>
            <person name="Barry K.W."/>
            <person name="Cichocki N."/>
            <person name="Veneault-Fourrey C."/>
            <person name="LaButti K."/>
            <person name="Lindquist E.A."/>
            <person name="Lipzen A."/>
            <person name="Lundell T."/>
            <person name="Morin E."/>
            <person name="Murat C."/>
            <person name="Riley R."/>
            <person name="Ohm R."/>
            <person name="Sun H."/>
            <person name="Tunlid A."/>
            <person name="Henrissat B."/>
            <person name="Grigoriev I.V."/>
            <person name="Hibbett D.S."/>
            <person name="Martin F."/>
        </authorList>
    </citation>
    <scope>NUCLEOTIDE SEQUENCE [LARGE SCALE GENOMIC DNA]</scope>
    <source>
        <strain evidence="4">Marx 270</strain>
    </source>
</reference>
<keyword evidence="4" id="KW-1185">Reference proteome</keyword>
<sequence>MSTSCNANNTAKAVDHSAHPSNVDEEEKLMIQKAMEEIHEAFETKEKAEAKHQEREKAEAEQLEREKAEAKYREREVQAGVTKG</sequence>
<dbReference type="EMBL" id="KN831974">
    <property type="protein sequence ID" value="KIO03748.1"/>
    <property type="molecule type" value="Genomic_DNA"/>
</dbReference>
<evidence type="ECO:0000313" key="2">
    <source>
        <dbReference type="EMBL" id="KIN93158.1"/>
    </source>
</evidence>